<sequence length="693" mass="77117">TLFGRVDWDVSDRHRLTVRHNFSNWRNPQNGTTDQGRQLLYEARHSFASQENQGLVSLRSTFSPRVQNELKVAVTDAQRQWEPNAIIPRGDVRIRSALPDNTSRETTVRFGGHRFAPERNREVQYQLVNTTYLQRGNQTISFGVDNSLTYLNTYLSIETGGYFQFNSLADLEAGRASRYQRDVPLRSPEPTARQYVADLAAFAQTEWRATPRLTTTVGLRYDVTSFRTAPARNAIVERTLGIRTDARPTDWDNVQPRAALTWDVAGDGRNVLRAGAGAFTSQAAYYNQVNHILKSGAELAGIDLRGAAVPAPDFVRYRRDRSAIPGVPAGAATTTAVDVMSARFQIPTTWKGNVSFQRAVGRRLSLSGTLQYARTADNYHYVDRNRVPEPFFRLDNEGDRPVWVPANTITGGGDTFQPNSFATPEVGRVLELVPAGTLDQRAAILEAGVSLPRQSALSASYTRNATRDNSSYNCCVSRTATLFTPNAGDPNDVGALWGPSDNDFRHKVALFGTLPRLWGFQLSGRYVGNSGRPFSLVVSRDINGDDAAANDLAFVFDPADPTTPPEVAAALRRVLDNPDNVARDYLRGRLGRIAERNAVRAPWVQRVDVRLARAFPTLRGQQAELTVDVFNFANLLNETWGARQLAGGTQTLYDVTGFDQTTRRYRYRVNENVGVLREQGDPYQVQAGLRYAF</sequence>
<evidence type="ECO:0000256" key="4">
    <source>
        <dbReference type="ARBA" id="ARBA00022692"/>
    </source>
</evidence>
<feature type="non-terminal residue" evidence="8">
    <location>
        <position position="1"/>
    </location>
</feature>
<evidence type="ECO:0000256" key="1">
    <source>
        <dbReference type="ARBA" id="ARBA00004571"/>
    </source>
</evidence>
<name>A0A6J4LXN1_9BACT</name>
<dbReference type="InterPro" id="IPR057601">
    <property type="entry name" value="Oar-like_b-barrel"/>
</dbReference>
<keyword evidence="2" id="KW-0813">Transport</keyword>
<keyword evidence="4" id="KW-0812">Transmembrane</keyword>
<dbReference type="Gene3D" id="2.40.170.20">
    <property type="entry name" value="TonB-dependent receptor, beta-barrel domain"/>
    <property type="match status" value="1"/>
</dbReference>
<dbReference type="EMBL" id="CADCTU010000664">
    <property type="protein sequence ID" value="CAA9342676.1"/>
    <property type="molecule type" value="Genomic_DNA"/>
</dbReference>
<comment type="subcellular location">
    <subcellularLocation>
        <location evidence="1">Cell outer membrane</location>
        <topology evidence="1">Multi-pass membrane protein</topology>
    </subcellularLocation>
</comment>
<evidence type="ECO:0000313" key="8">
    <source>
        <dbReference type="EMBL" id="CAA9342676.1"/>
    </source>
</evidence>
<gene>
    <name evidence="8" type="ORF">AVDCRST_MAG11-3052</name>
</gene>
<dbReference type="GO" id="GO:0015344">
    <property type="term" value="F:siderophore uptake transmembrane transporter activity"/>
    <property type="evidence" value="ECO:0007669"/>
    <property type="project" value="TreeGrafter"/>
</dbReference>
<dbReference type="SUPFAM" id="SSF56935">
    <property type="entry name" value="Porins"/>
    <property type="match status" value="1"/>
</dbReference>
<dbReference type="InterPro" id="IPR036942">
    <property type="entry name" value="Beta-barrel_TonB_sf"/>
</dbReference>
<evidence type="ECO:0000256" key="2">
    <source>
        <dbReference type="ARBA" id="ARBA00022448"/>
    </source>
</evidence>
<dbReference type="InterPro" id="IPR039426">
    <property type="entry name" value="TonB-dep_rcpt-like"/>
</dbReference>
<evidence type="ECO:0000256" key="5">
    <source>
        <dbReference type="ARBA" id="ARBA00023136"/>
    </source>
</evidence>
<accession>A0A6J4LXN1</accession>
<dbReference type="GO" id="GO:0044718">
    <property type="term" value="P:siderophore transmembrane transport"/>
    <property type="evidence" value="ECO:0007669"/>
    <property type="project" value="TreeGrafter"/>
</dbReference>
<keyword evidence="3" id="KW-1134">Transmembrane beta strand</keyword>
<evidence type="ECO:0000256" key="3">
    <source>
        <dbReference type="ARBA" id="ARBA00022452"/>
    </source>
</evidence>
<proteinExistence type="predicted"/>
<evidence type="ECO:0000259" key="7">
    <source>
        <dbReference type="Pfam" id="PF25183"/>
    </source>
</evidence>
<dbReference type="PANTHER" id="PTHR30069:SF46">
    <property type="entry name" value="OAR PROTEIN"/>
    <property type="match status" value="1"/>
</dbReference>
<dbReference type="PANTHER" id="PTHR30069">
    <property type="entry name" value="TONB-DEPENDENT OUTER MEMBRANE RECEPTOR"/>
    <property type="match status" value="1"/>
</dbReference>
<dbReference type="Pfam" id="PF25183">
    <property type="entry name" value="OMP_b-brl_4"/>
    <property type="match status" value="1"/>
</dbReference>
<protein>
    <recommendedName>
        <fullName evidence="7">TonB-dependent transporter Oar-like beta-barrel domain-containing protein</fullName>
    </recommendedName>
</protein>
<keyword evidence="6" id="KW-0998">Cell outer membrane</keyword>
<reference evidence="8" key="1">
    <citation type="submission" date="2020-02" db="EMBL/GenBank/DDBJ databases">
        <authorList>
            <person name="Meier V. D."/>
        </authorList>
    </citation>
    <scope>NUCLEOTIDE SEQUENCE</scope>
    <source>
        <strain evidence="8">AVDCRST_MAG11</strain>
    </source>
</reference>
<feature type="domain" description="TonB-dependent transporter Oar-like beta-barrel" evidence="7">
    <location>
        <begin position="4"/>
        <end position="636"/>
    </location>
</feature>
<keyword evidence="5" id="KW-0472">Membrane</keyword>
<evidence type="ECO:0000256" key="6">
    <source>
        <dbReference type="ARBA" id="ARBA00023237"/>
    </source>
</evidence>
<dbReference type="AlphaFoldDB" id="A0A6J4LXN1"/>
<organism evidence="8">
    <name type="scientific">uncultured Gemmatimonadaceae bacterium</name>
    <dbReference type="NCBI Taxonomy" id="246130"/>
    <lineage>
        <taxon>Bacteria</taxon>
        <taxon>Pseudomonadati</taxon>
        <taxon>Gemmatimonadota</taxon>
        <taxon>Gemmatimonadia</taxon>
        <taxon>Gemmatimonadales</taxon>
        <taxon>Gemmatimonadaceae</taxon>
        <taxon>environmental samples</taxon>
    </lineage>
</organism>
<dbReference type="GO" id="GO:0009279">
    <property type="term" value="C:cell outer membrane"/>
    <property type="evidence" value="ECO:0007669"/>
    <property type="project" value="UniProtKB-SubCell"/>
</dbReference>